<reference evidence="2 3" key="1">
    <citation type="journal article" date="2010" name="Stand. Genomic Sci.">
        <title>Complete genome sequence of Acetohalobium arabaticum type strain (Z-7288).</title>
        <authorList>
            <person name="Sikorski J."/>
            <person name="Lapidus A."/>
            <person name="Chertkov O."/>
            <person name="Lucas S."/>
            <person name="Copeland A."/>
            <person name="Glavina Del Rio T."/>
            <person name="Nolan M."/>
            <person name="Tice H."/>
            <person name="Cheng J.F."/>
            <person name="Han C."/>
            <person name="Brambilla E."/>
            <person name="Pitluck S."/>
            <person name="Liolios K."/>
            <person name="Ivanova N."/>
            <person name="Mavromatis K."/>
            <person name="Mikhailova N."/>
            <person name="Pati A."/>
            <person name="Bruce D."/>
            <person name="Detter C."/>
            <person name="Tapia R."/>
            <person name="Goodwin L."/>
            <person name="Chen A."/>
            <person name="Palaniappan K."/>
            <person name="Land M."/>
            <person name="Hauser L."/>
            <person name="Chang Y.J."/>
            <person name="Jeffries C.D."/>
            <person name="Rohde M."/>
            <person name="Goker M."/>
            <person name="Spring S."/>
            <person name="Woyke T."/>
            <person name="Bristow J."/>
            <person name="Eisen J.A."/>
            <person name="Markowitz V."/>
            <person name="Hugenholtz P."/>
            <person name="Kyrpides N.C."/>
            <person name="Klenk H.P."/>
        </authorList>
    </citation>
    <scope>NUCLEOTIDE SEQUENCE [LARGE SCALE GENOMIC DNA]</scope>
    <source>
        <strain evidence="3">ATCC 49924 / DSM 5501 / Z-7288</strain>
    </source>
</reference>
<protein>
    <recommendedName>
        <fullName evidence="1">SipL SPOCS domain-containing protein</fullName>
    </recommendedName>
</protein>
<gene>
    <name evidence="2" type="ordered locus">Acear_1133</name>
</gene>
<accession>D9QQ64</accession>
<evidence type="ECO:0000259" key="1">
    <source>
        <dbReference type="Pfam" id="PF12673"/>
    </source>
</evidence>
<dbReference type="RefSeq" id="WP_013278101.1">
    <property type="nucleotide sequence ID" value="NC_014378.1"/>
</dbReference>
<dbReference type="KEGG" id="aar:Acear_1133"/>
<dbReference type="eggNOG" id="ENOG50331D4">
    <property type="taxonomic scope" value="Bacteria"/>
</dbReference>
<proteinExistence type="predicted"/>
<dbReference type="EMBL" id="CP002105">
    <property type="protein sequence ID" value="ADL12655.1"/>
    <property type="molecule type" value="Genomic_DNA"/>
</dbReference>
<dbReference type="AlphaFoldDB" id="D9QQ64"/>
<dbReference type="OrthoDB" id="1756731at2"/>
<name>D9QQ64_ACEAZ</name>
<feature type="domain" description="SipL SPOCS" evidence="1">
    <location>
        <begin position="46"/>
        <end position="129"/>
    </location>
</feature>
<organism evidence="2 3">
    <name type="scientific">Acetohalobium arabaticum (strain ATCC 49924 / DSM 5501 / Z-7288)</name>
    <dbReference type="NCBI Taxonomy" id="574087"/>
    <lineage>
        <taxon>Bacteria</taxon>
        <taxon>Bacillati</taxon>
        <taxon>Bacillota</taxon>
        <taxon>Clostridia</taxon>
        <taxon>Halanaerobiales</taxon>
        <taxon>Halobacteroidaceae</taxon>
        <taxon>Acetohalobium</taxon>
    </lineage>
</organism>
<evidence type="ECO:0000313" key="3">
    <source>
        <dbReference type="Proteomes" id="UP000001661"/>
    </source>
</evidence>
<dbReference type="InterPro" id="IPR024300">
    <property type="entry name" value="SipL_SPOCS_dom"/>
</dbReference>
<evidence type="ECO:0000313" key="2">
    <source>
        <dbReference type="EMBL" id="ADL12655.1"/>
    </source>
</evidence>
<dbReference type="Pfam" id="PF12673">
    <property type="entry name" value="SipL"/>
    <property type="match status" value="1"/>
</dbReference>
<dbReference type="HOGENOM" id="CLU_131965_0_0_9"/>
<dbReference type="Proteomes" id="UP000001661">
    <property type="component" value="Chromosome"/>
</dbReference>
<dbReference type="STRING" id="574087.Acear_1133"/>
<sequence>MEEKPEQDNLFELVSVEDDFQHLPSKAICKEIIKEKTLTIPKQKPKVEQLSKTLIKPSITSHKTICTPEGFKVIIQGKVTEKVFYVADKPEQSVHAAKFCFPFCTFIKLPKKTNIKDIKVKAEDVIIQLIDQKKINKCVLLCICAIPEKNIKHCDC</sequence>
<keyword evidence="3" id="KW-1185">Reference proteome</keyword>